<accession>A0A375GFM4</accession>
<sequence length="71" mass="8140">MSVGISLMRNNKAWEIRTKKAKTQQYPYKSMAYLASRTTCDTTSGSNTTFRFATINSENSMVWESQSFEAR</sequence>
<gene>
    <name evidence="1" type="ORF">CO2235_MP10375</name>
</gene>
<dbReference type="Proteomes" id="UP000256862">
    <property type="component" value="Plasmid CO2235_mp"/>
</dbReference>
<protein>
    <submittedName>
        <fullName evidence="1">Uncharacterized protein</fullName>
    </submittedName>
</protein>
<evidence type="ECO:0000313" key="1">
    <source>
        <dbReference type="EMBL" id="SPC18185.1"/>
    </source>
</evidence>
<reference evidence="1" key="1">
    <citation type="submission" date="2018-01" db="EMBL/GenBank/DDBJ databases">
        <authorList>
            <person name="Clerissi C."/>
        </authorList>
    </citation>
    <scope>NUCLEOTIDE SEQUENCE</scope>
    <source>
        <strain evidence="1">Cupriavidus oxalaticus LMG 2235</strain>
    </source>
</reference>
<dbReference type="AlphaFoldDB" id="A0A375GFM4"/>
<comment type="caution">
    <text evidence="1">The sequence shown here is derived from an EMBL/GenBank/DDBJ whole genome shotgun (WGS) entry which is preliminary data.</text>
</comment>
<name>A0A375GFM4_9BURK</name>
<dbReference type="EMBL" id="OGUS01000132">
    <property type="protein sequence ID" value="SPC18185.1"/>
    <property type="molecule type" value="Genomic_DNA"/>
</dbReference>
<proteinExistence type="predicted"/>
<organism evidence="1">
    <name type="scientific">Cupriavidus oxalaticus</name>
    <dbReference type="NCBI Taxonomy" id="96344"/>
    <lineage>
        <taxon>Bacteria</taxon>
        <taxon>Pseudomonadati</taxon>
        <taxon>Pseudomonadota</taxon>
        <taxon>Betaproteobacteria</taxon>
        <taxon>Burkholderiales</taxon>
        <taxon>Burkholderiaceae</taxon>
        <taxon>Cupriavidus</taxon>
    </lineage>
</organism>